<comment type="caution">
    <text evidence="1">The sequence shown here is derived from an EMBL/GenBank/DDBJ whole genome shotgun (WGS) entry which is preliminary data.</text>
</comment>
<organism evidence="1 2">
    <name type="scientific">Ancylostoma ceylanicum</name>
    <dbReference type="NCBI Taxonomy" id="53326"/>
    <lineage>
        <taxon>Eukaryota</taxon>
        <taxon>Metazoa</taxon>
        <taxon>Ecdysozoa</taxon>
        <taxon>Nematoda</taxon>
        <taxon>Chromadorea</taxon>
        <taxon>Rhabditida</taxon>
        <taxon>Rhabditina</taxon>
        <taxon>Rhabditomorpha</taxon>
        <taxon>Strongyloidea</taxon>
        <taxon>Ancylostomatidae</taxon>
        <taxon>Ancylostomatinae</taxon>
        <taxon>Ancylostoma</taxon>
    </lineage>
</organism>
<evidence type="ECO:0000313" key="2">
    <source>
        <dbReference type="Proteomes" id="UP000024635"/>
    </source>
</evidence>
<reference evidence="2" key="1">
    <citation type="journal article" date="2015" name="Nat. Genet.">
        <title>The genome and transcriptome of the zoonotic hookworm Ancylostoma ceylanicum identify infection-specific gene families.</title>
        <authorList>
            <person name="Schwarz E.M."/>
            <person name="Hu Y."/>
            <person name="Antoshechkin I."/>
            <person name="Miller M.M."/>
            <person name="Sternberg P.W."/>
            <person name="Aroian R.V."/>
        </authorList>
    </citation>
    <scope>NUCLEOTIDE SEQUENCE</scope>
    <source>
        <strain evidence="2">HY135</strain>
    </source>
</reference>
<dbReference type="Proteomes" id="UP000024635">
    <property type="component" value="Unassembled WGS sequence"/>
</dbReference>
<name>A0A016SEC8_9BILA</name>
<proteinExistence type="predicted"/>
<gene>
    <name evidence="1" type="primary">Acey_s0242.g3434</name>
    <name evidence="1" type="ORF">Y032_0242g3434</name>
</gene>
<keyword evidence="2" id="KW-1185">Reference proteome</keyword>
<dbReference type="EMBL" id="JARK01001578">
    <property type="protein sequence ID" value="EYB88752.1"/>
    <property type="molecule type" value="Genomic_DNA"/>
</dbReference>
<evidence type="ECO:0000313" key="1">
    <source>
        <dbReference type="EMBL" id="EYB88752.1"/>
    </source>
</evidence>
<sequence length="131" mass="14646">MSTLCRIGEESKKPHQTDLREEISPCWLPAEAASPRSLSLAFITTAVIIPPLKRIMKPLSQVWGCAIWCESPTGRVSESLKISQPPHSLRIKFSTAYEYRNVMSPLCLVFSGSQSFIEEIFCSVATSQRDN</sequence>
<accession>A0A016SEC8</accession>
<protein>
    <submittedName>
        <fullName evidence="1">Uncharacterized protein</fullName>
    </submittedName>
</protein>
<dbReference type="AlphaFoldDB" id="A0A016SEC8"/>